<geneLocation type="plasmid" evidence="1">
    <name>unnamed</name>
</geneLocation>
<evidence type="ECO:0000313" key="1">
    <source>
        <dbReference type="EMBL" id="APX91453.1"/>
    </source>
</evidence>
<proteinExistence type="predicted"/>
<gene>
    <name evidence="1" type="ORF">BV394_16280</name>
</gene>
<dbReference type="EMBL" id="CP019133">
    <property type="protein sequence ID" value="APX91453.1"/>
    <property type="molecule type" value="Genomic_DNA"/>
</dbReference>
<sequence length="118" mass="12890">MRLNDAVHAVTGEVFRDGWSRVRGSMQGLHVAKQTQLTRAAAGHRPAVFKAIRGGGTHTKSQLANQLDYLTTKSTHIVDSSGFLDGKAKLEAGDIKDLTERFAKRWDAGFKPKLGQTT</sequence>
<keyword evidence="1" id="KW-0614">Plasmid</keyword>
<accession>A0A1P8QYH4</accession>
<name>A0A1P8QYH4_9RHOB</name>
<accession>A0A2M9DHY1</accession>
<dbReference type="AlphaFoldDB" id="A0A1P8QYH4"/>
<organism evidence="1">
    <name type="scientific">Brevirhabdus pacifica</name>
    <dbReference type="NCBI Taxonomy" id="1267768"/>
    <lineage>
        <taxon>Bacteria</taxon>
        <taxon>Pseudomonadati</taxon>
        <taxon>Pseudomonadota</taxon>
        <taxon>Alphaproteobacteria</taxon>
        <taxon>Rhodobacterales</taxon>
        <taxon>Paracoccaceae</taxon>
        <taxon>Brevirhabdus</taxon>
    </lineage>
</organism>
<feature type="non-terminal residue" evidence="1">
    <location>
        <position position="118"/>
    </location>
</feature>
<reference evidence="1" key="1">
    <citation type="submission" date="2017-01" db="EMBL/GenBank/DDBJ databases">
        <title>Genomic analysis of Xuhuaishuia manganoxidans DY6-4.</title>
        <authorList>
            <person name="Wang X."/>
        </authorList>
    </citation>
    <scope>NUCLEOTIDE SEQUENCE</scope>
    <source>
        <strain evidence="1">DY6-4</strain>
        <plasmid evidence="1">unnamed</plasmid>
    </source>
</reference>
<protein>
    <submittedName>
        <fullName evidence="1">Uncharacterized protein</fullName>
    </submittedName>
</protein>